<name>A0AAV4XIA5_CAEEX</name>
<keyword evidence="2" id="KW-1185">Reference proteome</keyword>
<accession>A0AAV4XIA5</accession>
<protein>
    <submittedName>
        <fullName evidence="1">Uncharacterized protein</fullName>
    </submittedName>
</protein>
<dbReference type="EMBL" id="BPLR01000416">
    <property type="protein sequence ID" value="GIY94691.1"/>
    <property type="molecule type" value="Genomic_DNA"/>
</dbReference>
<evidence type="ECO:0000313" key="1">
    <source>
        <dbReference type="EMBL" id="GIY94691.1"/>
    </source>
</evidence>
<organism evidence="1 2">
    <name type="scientific">Caerostris extrusa</name>
    <name type="common">Bark spider</name>
    <name type="synonym">Caerostris bankana</name>
    <dbReference type="NCBI Taxonomy" id="172846"/>
    <lineage>
        <taxon>Eukaryota</taxon>
        <taxon>Metazoa</taxon>
        <taxon>Ecdysozoa</taxon>
        <taxon>Arthropoda</taxon>
        <taxon>Chelicerata</taxon>
        <taxon>Arachnida</taxon>
        <taxon>Araneae</taxon>
        <taxon>Araneomorphae</taxon>
        <taxon>Entelegynae</taxon>
        <taxon>Araneoidea</taxon>
        <taxon>Araneidae</taxon>
        <taxon>Caerostris</taxon>
    </lineage>
</organism>
<sequence>MNELNGNFSVMRENFTVVRLKLNYRKEEYFLRGSFSGEDSENPSVSQPFHLICRQQRRQRRAERGSDTLFRNINKVGGTFSATAPLMAFDLRPHSKFYGGYSSTRTRGLIIPGR</sequence>
<dbReference type="AlphaFoldDB" id="A0AAV4XIA5"/>
<reference evidence="1 2" key="1">
    <citation type="submission" date="2021-06" db="EMBL/GenBank/DDBJ databases">
        <title>Caerostris extrusa draft genome.</title>
        <authorList>
            <person name="Kono N."/>
            <person name="Arakawa K."/>
        </authorList>
    </citation>
    <scope>NUCLEOTIDE SEQUENCE [LARGE SCALE GENOMIC DNA]</scope>
</reference>
<gene>
    <name evidence="1" type="ORF">CEXT_620001</name>
</gene>
<dbReference type="Proteomes" id="UP001054945">
    <property type="component" value="Unassembled WGS sequence"/>
</dbReference>
<evidence type="ECO:0000313" key="2">
    <source>
        <dbReference type="Proteomes" id="UP001054945"/>
    </source>
</evidence>
<proteinExistence type="predicted"/>
<comment type="caution">
    <text evidence="1">The sequence shown here is derived from an EMBL/GenBank/DDBJ whole genome shotgun (WGS) entry which is preliminary data.</text>
</comment>